<evidence type="ECO:0000256" key="1">
    <source>
        <dbReference type="SAM" id="MobiDB-lite"/>
    </source>
</evidence>
<dbReference type="AlphaFoldDB" id="S8F238"/>
<protein>
    <submittedName>
        <fullName evidence="2">Uncharacterized protein</fullName>
    </submittedName>
</protein>
<dbReference type="InParanoid" id="S8F238"/>
<gene>
    <name evidence="2" type="ORF">FOMPIDRAFT_90580</name>
</gene>
<sequence>MQSLFSSSLSASAVTRLRSAYALKAMLRDSLNLNLNTPSLEGDAQPEKMASSTIPEPPFADESELFSLQWPCVGEDIDLDDYAPPRPRQRQDSAASTATLKTGSDESNTQVSESSPKKRSKRSASKHRVVSSGGKRSLKRSHSSRNLRPNEEVHVEKQGTDDSEPDWSEDIPGLKFTASETADGVTSLNFQRSPPTAAEVKQLAELNEFIAQEEDHAKMLDGLYNTVVCGIKVRQRFDVSINFKTKHVELWDVANFQKVHTVEGIVYVKDALPYVPGHLLEQPIQSVSLEWRTVESDCKKPRITDKVLYETCLGEEPKNSRYNIYELSVARGLYTGKKWEWVAPGAPGTSRGGGWVMRFWVPVPLSLLKDRAGGVASFVHASVTLIDDDQDDLITTHAQTTVTLESLRSGRDMPVFSRL</sequence>
<organism evidence="2 3">
    <name type="scientific">Fomitopsis schrenkii</name>
    <name type="common">Brown rot fungus</name>
    <dbReference type="NCBI Taxonomy" id="2126942"/>
    <lineage>
        <taxon>Eukaryota</taxon>
        <taxon>Fungi</taxon>
        <taxon>Dikarya</taxon>
        <taxon>Basidiomycota</taxon>
        <taxon>Agaricomycotina</taxon>
        <taxon>Agaricomycetes</taxon>
        <taxon>Polyporales</taxon>
        <taxon>Fomitopsis</taxon>
    </lineage>
</organism>
<feature type="compositionally biased region" description="Basic residues" evidence="1">
    <location>
        <begin position="136"/>
        <end position="145"/>
    </location>
</feature>
<feature type="compositionally biased region" description="Basic and acidic residues" evidence="1">
    <location>
        <begin position="148"/>
        <end position="160"/>
    </location>
</feature>
<feature type="region of interest" description="Disordered" evidence="1">
    <location>
        <begin position="77"/>
        <end position="172"/>
    </location>
</feature>
<dbReference type="Proteomes" id="UP000015241">
    <property type="component" value="Unassembled WGS sequence"/>
</dbReference>
<keyword evidence="3" id="KW-1185">Reference proteome</keyword>
<feature type="compositionally biased region" description="Basic residues" evidence="1">
    <location>
        <begin position="117"/>
        <end position="129"/>
    </location>
</feature>
<dbReference type="HOGENOM" id="CLU_655581_0_0_1"/>
<feature type="compositionally biased region" description="Polar residues" evidence="1">
    <location>
        <begin position="92"/>
        <end position="110"/>
    </location>
</feature>
<proteinExistence type="predicted"/>
<dbReference type="eggNOG" id="ENOG502R19Y">
    <property type="taxonomic scope" value="Eukaryota"/>
</dbReference>
<dbReference type="OrthoDB" id="2803101at2759"/>
<name>S8F238_FOMSC</name>
<reference evidence="2 3" key="1">
    <citation type="journal article" date="2012" name="Science">
        <title>The Paleozoic origin of enzymatic lignin decomposition reconstructed from 31 fungal genomes.</title>
        <authorList>
            <person name="Floudas D."/>
            <person name="Binder M."/>
            <person name="Riley R."/>
            <person name="Barry K."/>
            <person name="Blanchette R.A."/>
            <person name="Henrissat B."/>
            <person name="Martinez A.T."/>
            <person name="Otillar R."/>
            <person name="Spatafora J.W."/>
            <person name="Yadav J.S."/>
            <person name="Aerts A."/>
            <person name="Benoit I."/>
            <person name="Boyd A."/>
            <person name="Carlson A."/>
            <person name="Copeland A."/>
            <person name="Coutinho P.M."/>
            <person name="de Vries R.P."/>
            <person name="Ferreira P."/>
            <person name="Findley K."/>
            <person name="Foster B."/>
            <person name="Gaskell J."/>
            <person name="Glotzer D."/>
            <person name="Gorecki P."/>
            <person name="Heitman J."/>
            <person name="Hesse C."/>
            <person name="Hori C."/>
            <person name="Igarashi K."/>
            <person name="Jurgens J.A."/>
            <person name="Kallen N."/>
            <person name="Kersten P."/>
            <person name="Kohler A."/>
            <person name="Kuees U."/>
            <person name="Kumar T.K.A."/>
            <person name="Kuo A."/>
            <person name="LaButti K."/>
            <person name="Larrondo L.F."/>
            <person name="Lindquist E."/>
            <person name="Ling A."/>
            <person name="Lombard V."/>
            <person name="Lucas S."/>
            <person name="Lundell T."/>
            <person name="Martin R."/>
            <person name="McLaughlin D.J."/>
            <person name="Morgenstern I."/>
            <person name="Morin E."/>
            <person name="Murat C."/>
            <person name="Nagy L.G."/>
            <person name="Nolan M."/>
            <person name="Ohm R.A."/>
            <person name="Patyshakuliyeva A."/>
            <person name="Rokas A."/>
            <person name="Ruiz-Duenas F.J."/>
            <person name="Sabat G."/>
            <person name="Salamov A."/>
            <person name="Samejima M."/>
            <person name="Schmutz J."/>
            <person name="Slot J.C."/>
            <person name="St John F."/>
            <person name="Stenlid J."/>
            <person name="Sun H."/>
            <person name="Sun S."/>
            <person name="Syed K."/>
            <person name="Tsang A."/>
            <person name="Wiebenga A."/>
            <person name="Young D."/>
            <person name="Pisabarro A."/>
            <person name="Eastwood D.C."/>
            <person name="Martin F."/>
            <person name="Cullen D."/>
            <person name="Grigoriev I.V."/>
            <person name="Hibbett D.S."/>
        </authorList>
    </citation>
    <scope>NUCLEOTIDE SEQUENCE</scope>
    <source>
        <strain evidence="3">FP-58527</strain>
    </source>
</reference>
<evidence type="ECO:0000313" key="2">
    <source>
        <dbReference type="EMBL" id="EPS95830.1"/>
    </source>
</evidence>
<accession>S8F238</accession>
<dbReference type="EMBL" id="KE504199">
    <property type="protein sequence ID" value="EPS95830.1"/>
    <property type="molecule type" value="Genomic_DNA"/>
</dbReference>
<feature type="region of interest" description="Disordered" evidence="1">
    <location>
        <begin position="38"/>
        <end position="58"/>
    </location>
</feature>
<evidence type="ECO:0000313" key="3">
    <source>
        <dbReference type="Proteomes" id="UP000015241"/>
    </source>
</evidence>